<accession>A0A231HDI0</accession>
<feature type="region of interest" description="Disordered" evidence="1">
    <location>
        <begin position="334"/>
        <end position="355"/>
    </location>
</feature>
<feature type="domain" description="ChsH2 C-terminal OB-fold" evidence="2">
    <location>
        <begin position="396"/>
        <end position="451"/>
    </location>
</feature>
<dbReference type="InterPro" id="IPR002878">
    <property type="entry name" value="ChsH2_C"/>
</dbReference>
<evidence type="ECO:0000313" key="3">
    <source>
        <dbReference type="EMBL" id="OXR46954.1"/>
    </source>
</evidence>
<dbReference type="SUPFAM" id="SSF50249">
    <property type="entry name" value="Nucleic acid-binding proteins"/>
    <property type="match status" value="1"/>
</dbReference>
<dbReference type="Proteomes" id="UP000215506">
    <property type="component" value="Unassembled WGS sequence"/>
</dbReference>
<dbReference type="InterPro" id="IPR052513">
    <property type="entry name" value="Thioester_dehydratase-like"/>
</dbReference>
<gene>
    <name evidence="3" type="ORF">B7C42_00070</name>
</gene>
<dbReference type="InterPro" id="IPR016039">
    <property type="entry name" value="Thiolase-like"/>
</dbReference>
<dbReference type="Gene3D" id="3.40.47.10">
    <property type="match status" value="1"/>
</dbReference>
<dbReference type="EMBL" id="NGAF01000001">
    <property type="protein sequence ID" value="OXR46954.1"/>
    <property type="molecule type" value="Genomic_DNA"/>
</dbReference>
<dbReference type="Pfam" id="PF01796">
    <property type="entry name" value="OB_ChsH2_C"/>
    <property type="match status" value="1"/>
</dbReference>
<evidence type="ECO:0000259" key="2">
    <source>
        <dbReference type="Pfam" id="PF01796"/>
    </source>
</evidence>
<dbReference type="InterPro" id="IPR012340">
    <property type="entry name" value="NA-bd_OB-fold"/>
</dbReference>
<evidence type="ECO:0000256" key="1">
    <source>
        <dbReference type="SAM" id="MobiDB-lite"/>
    </source>
</evidence>
<proteinExistence type="predicted"/>
<sequence length="476" mass="50468">MTGLIAYGAYIPHHRLRLSEIGAVLGERRPAGTRAVASYDEDSTSMAVEAGRVALRGLPHAAGPSRIFFATSSPTYLDKTNAAVIHAALSLPRSTLAVDVGGAPRSALGALLAAADTADGALAVLSDVRTGRPGSADEMQGGDAAAALLFGRGSPDAPVLADLVTTASVTDEFLDRWRTPGATASRVWEERFGEHLYTPLAMESFTAALKQANITADTVDHLIVCGLSPRAVRQFIATSGVAATAVAPDLTQVVGNSGTAQPGVLLSDVLDRAVGRQTIALVVLADGASTLILRTTDALAARRPTIPAVAQQVADGDDTLSYATFLSWRGMLVREPPRRPEPEPPAGPPSHRSESWKYGFQGSRCEQCSTVHLPPVRVCYQCGATDRMHAEPMADRPARVATYTVDRLAHTPSPPMVAVVVDFDGGGRFRCELTDGGETMSIGDPVEMTFRRLTTTDGVHNYFWKARPARGRHEEN</sequence>
<dbReference type="PANTHER" id="PTHR34075">
    <property type="entry name" value="BLR3430 PROTEIN"/>
    <property type="match status" value="1"/>
</dbReference>
<dbReference type="RefSeq" id="WP_094024004.1">
    <property type="nucleotide sequence ID" value="NZ_NGAF01000001.1"/>
</dbReference>
<dbReference type="AlphaFoldDB" id="A0A231HDI0"/>
<keyword evidence="4" id="KW-1185">Reference proteome</keyword>
<reference evidence="3 4" key="1">
    <citation type="submission" date="2017-07" db="EMBL/GenBank/DDBJ databases">
        <title>First draft Genome Sequence of Nocardia cerradoensis isolated from human infection.</title>
        <authorList>
            <person name="Carrasco G."/>
        </authorList>
    </citation>
    <scope>NUCLEOTIDE SEQUENCE [LARGE SCALE GENOMIC DNA]</scope>
    <source>
        <strain evidence="3 4">CNM20130759</strain>
    </source>
</reference>
<protein>
    <recommendedName>
        <fullName evidence="2">ChsH2 C-terminal OB-fold domain-containing protein</fullName>
    </recommendedName>
</protein>
<dbReference type="PANTHER" id="PTHR34075:SF5">
    <property type="entry name" value="BLR3430 PROTEIN"/>
    <property type="match status" value="1"/>
</dbReference>
<name>A0A231HDI0_9NOCA</name>
<organism evidence="3 4">
    <name type="scientific">Nocardia cerradoensis</name>
    <dbReference type="NCBI Taxonomy" id="85688"/>
    <lineage>
        <taxon>Bacteria</taxon>
        <taxon>Bacillati</taxon>
        <taxon>Actinomycetota</taxon>
        <taxon>Actinomycetes</taxon>
        <taxon>Mycobacteriales</taxon>
        <taxon>Nocardiaceae</taxon>
        <taxon>Nocardia</taxon>
    </lineage>
</organism>
<evidence type="ECO:0000313" key="4">
    <source>
        <dbReference type="Proteomes" id="UP000215506"/>
    </source>
</evidence>
<comment type="caution">
    <text evidence="3">The sequence shown here is derived from an EMBL/GenBank/DDBJ whole genome shotgun (WGS) entry which is preliminary data.</text>
</comment>
<dbReference type="GO" id="GO:0016746">
    <property type="term" value="F:acyltransferase activity"/>
    <property type="evidence" value="ECO:0007669"/>
    <property type="project" value="InterPro"/>
</dbReference>
<dbReference type="SUPFAM" id="SSF53901">
    <property type="entry name" value="Thiolase-like"/>
    <property type="match status" value="2"/>
</dbReference>